<feature type="domain" description="Resolvase/invertase-type recombinase catalytic" evidence="7">
    <location>
        <begin position="61"/>
        <end position="207"/>
    </location>
</feature>
<dbReference type="EMBL" id="CP046244">
    <property type="protein sequence ID" value="QGP91925.1"/>
    <property type="molecule type" value="Genomic_DNA"/>
</dbReference>
<evidence type="ECO:0000256" key="5">
    <source>
        <dbReference type="PROSITE-ProRule" id="PRU10137"/>
    </source>
</evidence>
<dbReference type="GO" id="GO:0000150">
    <property type="term" value="F:DNA strand exchange activity"/>
    <property type="evidence" value="ECO:0007669"/>
    <property type="project" value="InterPro"/>
</dbReference>
<accession>A0A6I5ZQN9</accession>
<dbReference type="CDD" id="cd04761">
    <property type="entry name" value="HTH_MerR-SF"/>
    <property type="match status" value="1"/>
</dbReference>
<evidence type="ECO:0008006" key="10">
    <source>
        <dbReference type="Google" id="ProtNLM"/>
    </source>
</evidence>
<dbReference type="InterPro" id="IPR006119">
    <property type="entry name" value="Resolv_N"/>
</dbReference>
<name>A0A6I5ZQN9_9FIRM</name>
<dbReference type="RefSeq" id="WP_156272563.1">
    <property type="nucleotide sequence ID" value="NZ_CP046244.1"/>
</dbReference>
<dbReference type="CDD" id="cd03769">
    <property type="entry name" value="SR_IS607_transposase_like"/>
    <property type="match status" value="1"/>
</dbReference>
<dbReference type="InterPro" id="IPR006118">
    <property type="entry name" value="Recombinase_CS"/>
</dbReference>
<dbReference type="PROSITE" id="PS00397">
    <property type="entry name" value="RECOMBINASES_1"/>
    <property type="match status" value="1"/>
</dbReference>
<dbReference type="Pfam" id="PF00376">
    <property type="entry name" value="MerR"/>
    <property type="match status" value="1"/>
</dbReference>
<proteinExistence type="predicted"/>
<dbReference type="GO" id="GO:0015074">
    <property type="term" value="P:DNA integration"/>
    <property type="evidence" value="ECO:0007669"/>
    <property type="project" value="UniProtKB-KW"/>
</dbReference>
<dbReference type="NCBIfam" id="NF033518">
    <property type="entry name" value="transpos_IS607"/>
    <property type="match status" value="1"/>
</dbReference>
<dbReference type="InterPro" id="IPR051491">
    <property type="entry name" value="Recombinase/Transposase-rel"/>
</dbReference>
<dbReference type="Gene3D" id="1.10.287.2170">
    <property type="match status" value="1"/>
</dbReference>
<dbReference type="InterPro" id="IPR048046">
    <property type="entry name" value="Transpos_IS607"/>
</dbReference>
<dbReference type="SMART" id="SM00422">
    <property type="entry name" value="HTH_MERR"/>
    <property type="match status" value="1"/>
</dbReference>
<dbReference type="GO" id="GO:0006355">
    <property type="term" value="P:regulation of DNA-templated transcription"/>
    <property type="evidence" value="ECO:0007669"/>
    <property type="project" value="InterPro"/>
</dbReference>
<dbReference type="PROSITE" id="PS00552">
    <property type="entry name" value="HTH_MERR_1"/>
    <property type="match status" value="1"/>
</dbReference>
<dbReference type="InterPro" id="IPR009061">
    <property type="entry name" value="DNA-bd_dom_put_sf"/>
</dbReference>
<dbReference type="AlphaFoldDB" id="A0A6I5ZQN9"/>
<keyword evidence="1" id="KW-0229">DNA integration</keyword>
<dbReference type="PANTHER" id="PTHR36172:SF1">
    <property type="entry name" value="RESOLVASE-RELATED"/>
    <property type="match status" value="1"/>
</dbReference>
<evidence type="ECO:0000256" key="1">
    <source>
        <dbReference type="ARBA" id="ARBA00022908"/>
    </source>
</evidence>
<dbReference type="InterPro" id="IPR000551">
    <property type="entry name" value="MerR-type_HTH_dom"/>
</dbReference>
<dbReference type="InterPro" id="IPR036162">
    <property type="entry name" value="Resolvase-like_N_sf"/>
</dbReference>
<dbReference type="Gene3D" id="3.40.50.1390">
    <property type="entry name" value="Resolvase, N-terminal catalytic domain"/>
    <property type="match status" value="1"/>
</dbReference>
<evidence type="ECO:0000259" key="7">
    <source>
        <dbReference type="PROSITE" id="PS51736"/>
    </source>
</evidence>
<feature type="active site" description="O-(5'-phospho-DNA)-serine intermediate" evidence="4 5">
    <location>
        <position position="69"/>
    </location>
</feature>
<dbReference type="SUPFAM" id="SSF46955">
    <property type="entry name" value="Putative DNA-binding domain"/>
    <property type="match status" value="1"/>
</dbReference>
<dbReference type="PROSITE" id="PS50937">
    <property type="entry name" value="HTH_MERR_2"/>
    <property type="match status" value="1"/>
</dbReference>
<dbReference type="PROSITE" id="PS51736">
    <property type="entry name" value="RECOMBINASES_3"/>
    <property type="match status" value="1"/>
</dbReference>
<dbReference type="PANTHER" id="PTHR36172">
    <property type="match status" value="1"/>
</dbReference>
<dbReference type="Gene3D" id="1.10.1660.10">
    <property type="match status" value="1"/>
</dbReference>
<reference evidence="8 9" key="1">
    <citation type="submission" date="2019-11" db="EMBL/GenBank/DDBJ databases">
        <title>Genome sequence of Moorella glycerini DSM11254.</title>
        <authorList>
            <person name="Poehlein A."/>
            <person name="Boeer T."/>
            <person name="Daniel R."/>
        </authorList>
    </citation>
    <scope>NUCLEOTIDE SEQUENCE [LARGE SCALE GENOMIC DNA]</scope>
    <source>
        <strain evidence="8 9">DSM 11254</strain>
    </source>
</reference>
<evidence type="ECO:0000313" key="9">
    <source>
        <dbReference type="Proteomes" id="UP000425916"/>
    </source>
</evidence>
<dbReference type="Pfam" id="PF00239">
    <property type="entry name" value="Resolvase"/>
    <property type="match status" value="1"/>
</dbReference>
<evidence type="ECO:0000256" key="2">
    <source>
        <dbReference type="ARBA" id="ARBA00023125"/>
    </source>
</evidence>
<dbReference type="OrthoDB" id="3575335at2"/>
<dbReference type="SUPFAM" id="SSF53041">
    <property type="entry name" value="Resolvase-like"/>
    <property type="match status" value="1"/>
</dbReference>
<evidence type="ECO:0000259" key="6">
    <source>
        <dbReference type="PROSITE" id="PS50937"/>
    </source>
</evidence>
<keyword evidence="3" id="KW-0233">DNA recombination</keyword>
<evidence type="ECO:0000313" key="8">
    <source>
        <dbReference type="EMBL" id="QGP91925.1"/>
    </source>
</evidence>
<keyword evidence="2" id="KW-0238">DNA-binding</keyword>
<keyword evidence="9" id="KW-1185">Reference proteome</keyword>
<dbReference type="SMART" id="SM00857">
    <property type="entry name" value="Resolvase"/>
    <property type="match status" value="1"/>
</dbReference>
<dbReference type="GO" id="GO:0003677">
    <property type="term" value="F:DNA binding"/>
    <property type="evidence" value="ECO:0007669"/>
    <property type="project" value="UniProtKB-KW"/>
</dbReference>
<gene>
    <name evidence="8" type="ORF">MGLY_12740</name>
</gene>
<dbReference type="InterPro" id="IPR041718">
    <property type="entry name" value="IS607_transposase-like"/>
</dbReference>
<sequence>MELLTISKAAKKLGVHPNSLRNWEKRGLIKPVRLPGGQRRYSMDELNRLLQSDQLTDGREAAVLYARVSTKKQADAGNLMRQMERLRQYAKEHGFTIRAKFADVASGLNQKRRGLTNAIKLAEGGEYKKLIIEYPDRLARFGYSYIERHLKYCGVEIVAIAEKEPEDAQSELVKDLLAIVTSFSARLYGARGGKKVRQGFRELIAGVEPDEGAAKEQKEKKQKENE</sequence>
<evidence type="ECO:0000256" key="4">
    <source>
        <dbReference type="PIRSR" id="PIRSR606118-50"/>
    </source>
</evidence>
<feature type="domain" description="HTH merR-type" evidence="6">
    <location>
        <begin position="3"/>
        <end position="51"/>
    </location>
</feature>
<evidence type="ECO:0000256" key="3">
    <source>
        <dbReference type="ARBA" id="ARBA00023172"/>
    </source>
</evidence>
<organism evidence="8 9">
    <name type="scientific">Neomoorella glycerini</name>
    <dbReference type="NCBI Taxonomy" id="55779"/>
    <lineage>
        <taxon>Bacteria</taxon>
        <taxon>Bacillati</taxon>
        <taxon>Bacillota</taxon>
        <taxon>Clostridia</taxon>
        <taxon>Neomoorellales</taxon>
        <taxon>Neomoorellaceae</taxon>
        <taxon>Neomoorella</taxon>
    </lineage>
</organism>
<dbReference type="Proteomes" id="UP000425916">
    <property type="component" value="Chromosome"/>
</dbReference>
<protein>
    <recommendedName>
        <fullName evidence="10">IS607 family transposase</fullName>
    </recommendedName>
</protein>